<dbReference type="eggNOG" id="COG1145">
    <property type="taxonomic scope" value="Bacteria"/>
</dbReference>
<evidence type="ECO:0000256" key="1">
    <source>
        <dbReference type="ARBA" id="ARBA00022723"/>
    </source>
</evidence>
<evidence type="ECO:0000313" key="6">
    <source>
        <dbReference type="Proteomes" id="UP000000370"/>
    </source>
</evidence>
<keyword evidence="3" id="KW-0411">Iron-sulfur</keyword>
<organism evidence="5 6">
    <name type="scientific">Lachnoclostridium phytofermentans (strain ATCC 700394 / DSM 18823 / ISDg)</name>
    <name type="common">Clostridium phytofermentans</name>
    <dbReference type="NCBI Taxonomy" id="357809"/>
    <lineage>
        <taxon>Bacteria</taxon>
        <taxon>Bacillati</taxon>
        <taxon>Bacillota</taxon>
        <taxon>Clostridia</taxon>
        <taxon>Lachnospirales</taxon>
        <taxon>Lachnospiraceae</taxon>
    </lineage>
</organism>
<dbReference type="InterPro" id="IPR017896">
    <property type="entry name" value="4Fe4S_Fe-S-bd"/>
</dbReference>
<gene>
    <name evidence="5" type="ordered locus">Cphy_1495</name>
</gene>
<dbReference type="EMBL" id="CP000885">
    <property type="protein sequence ID" value="ABX41869.1"/>
    <property type="molecule type" value="Genomic_DNA"/>
</dbReference>
<dbReference type="STRING" id="357809.Cphy_1495"/>
<dbReference type="SUPFAM" id="SSF51395">
    <property type="entry name" value="FMN-linked oxidoreductases"/>
    <property type="match status" value="1"/>
</dbReference>
<evidence type="ECO:0000256" key="2">
    <source>
        <dbReference type="ARBA" id="ARBA00023004"/>
    </source>
</evidence>
<feature type="domain" description="4Fe-4S ferredoxin-type" evidence="4">
    <location>
        <begin position="471"/>
        <end position="500"/>
    </location>
</feature>
<dbReference type="InterPro" id="IPR017900">
    <property type="entry name" value="4Fe4S_Fe_S_CS"/>
</dbReference>
<dbReference type="PROSITE" id="PS51379">
    <property type="entry name" value="4FE4S_FER_2"/>
    <property type="match status" value="2"/>
</dbReference>
<dbReference type="Proteomes" id="UP000000370">
    <property type="component" value="Chromosome"/>
</dbReference>
<accession>A9KPX0</accession>
<name>A9KPX0_LACP7</name>
<keyword evidence="1" id="KW-0479">Metal-binding</keyword>
<dbReference type="Gene3D" id="3.30.70.20">
    <property type="match status" value="1"/>
</dbReference>
<dbReference type="OrthoDB" id="9803192at2"/>
<keyword evidence="2" id="KW-0408">Iron</keyword>
<dbReference type="AlphaFoldDB" id="A9KPX0"/>
<protein>
    <recommendedName>
        <fullName evidence="4">4Fe-4S ferredoxin-type domain-containing protein</fullName>
    </recommendedName>
</protein>
<dbReference type="GO" id="GO:0046872">
    <property type="term" value="F:metal ion binding"/>
    <property type="evidence" value="ECO:0007669"/>
    <property type="project" value="UniProtKB-KW"/>
</dbReference>
<dbReference type="PROSITE" id="PS00198">
    <property type="entry name" value="4FE4S_FER_1"/>
    <property type="match status" value="1"/>
</dbReference>
<reference evidence="6" key="1">
    <citation type="submission" date="2007-11" db="EMBL/GenBank/DDBJ databases">
        <title>Complete genome sequence of Clostridium phytofermentans ISDg.</title>
        <authorList>
            <person name="Leschine S.B."/>
            <person name="Warnick T.A."/>
            <person name="Blanchard J.L."/>
            <person name="Schnell D.J."/>
            <person name="Petit E.L."/>
            <person name="LaTouf W.G."/>
            <person name="Copeland A."/>
            <person name="Lucas S."/>
            <person name="Lapidus A."/>
            <person name="Barry K."/>
            <person name="Glavina del Rio T."/>
            <person name="Dalin E."/>
            <person name="Tice H."/>
            <person name="Pitluck S."/>
            <person name="Kiss H."/>
            <person name="Brettin T."/>
            <person name="Bruce D."/>
            <person name="Detter J.C."/>
            <person name="Han C."/>
            <person name="Kuske C."/>
            <person name="Schmutz J."/>
            <person name="Larimer F."/>
            <person name="Land M."/>
            <person name="Hauser L."/>
            <person name="Kyrpides N."/>
            <person name="Kim E.A."/>
            <person name="Richardson P."/>
        </authorList>
    </citation>
    <scope>NUCLEOTIDE SEQUENCE [LARGE SCALE GENOMIC DNA]</scope>
    <source>
        <strain evidence="6">ATCC 700394 / DSM 18823 / ISDg</strain>
    </source>
</reference>
<dbReference type="GO" id="GO:0051536">
    <property type="term" value="F:iron-sulfur cluster binding"/>
    <property type="evidence" value="ECO:0007669"/>
    <property type="project" value="UniProtKB-KW"/>
</dbReference>
<proteinExistence type="predicted"/>
<evidence type="ECO:0000259" key="4">
    <source>
        <dbReference type="PROSITE" id="PS51379"/>
    </source>
</evidence>
<feature type="domain" description="4Fe-4S ferredoxin-type" evidence="4">
    <location>
        <begin position="436"/>
        <end position="468"/>
    </location>
</feature>
<sequence length="560" mass="63088">MSDIMVQIPFHKLMERVMYEKENYNTVYGVSNLYTHDGKKDLNLFDHGLENPFGPAAGPHTQLAQNLVASYVGGSRFFELKTVQILDGHDLHVDKPCIRADDECYNVEWSTELYVPQALEEYIKGWYAIKLIAKEYGFGDPDKFIFNMSVGYNLEGIKSKKIDDFIEGLKDASNTETWKECEKWALDHVNDFKNIDEAYIKSISPKVCNSITLSTMHGCPSDEIEGIITHLLTNKKINTYLKCNPTLLGYDFVRKTMDDMGYDYMSFETHGFESDLQFEDAVALIRKMQELGKANGLTFGVKLSNTFHVKIKNSELPGQDMYMSGKALYPLTINVAAKLAKAFDGKLPMSFSGGADANNIKDIFNTGIWPITVATILLKPTGYQVIKKLATLLDECEFPADQTVNVSLLEELAKKAVEDSNYKKTEAARKKPLLTFGENVNVRVECKVTCGSCVNVCPNRANTTLMVDGVKRMLHIDDYCNECGNCYIFCPDKCTPYKDRLTLFAGKKELEDSTNQGFAVMGDRVIYRFDGTVKECALTDAPEVIRSFITALKEQQPYLL</sequence>
<dbReference type="RefSeq" id="WP_012199523.1">
    <property type="nucleotide sequence ID" value="NC_010001.1"/>
</dbReference>
<keyword evidence="6" id="KW-1185">Reference proteome</keyword>
<dbReference type="KEGG" id="cpy:Cphy_1495"/>
<dbReference type="HOGENOM" id="CLU_031529_0_0_9"/>
<dbReference type="SUPFAM" id="SSF54862">
    <property type="entry name" value="4Fe-4S ferredoxins"/>
    <property type="match status" value="1"/>
</dbReference>
<evidence type="ECO:0000256" key="3">
    <source>
        <dbReference type="ARBA" id="ARBA00023014"/>
    </source>
</evidence>
<evidence type="ECO:0000313" key="5">
    <source>
        <dbReference type="EMBL" id="ABX41869.1"/>
    </source>
</evidence>